<keyword evidence="2" id="KW-1185">Reference proteome</keyword>
<dbReference type="Proteomes" id="UP000055024">
    <property type="component" value="Unassembled WGS sequence"/>
</dbReference>
<protein>
    <submittedName>
        <fullName evidence="1">Uncharacterized protein</fullName>
    </submittedName>
</protein>
<comment type="caution">
    <text evidence="1">The sequence shown here is derived from an EMBL/GenBank/DDBJ whole genome shotgun (WGS) entry which is preliminary data.</text>
</comment>
<evidence type="ECO:0000313" key="2">
    <source>
        <dbReference type="Proteomes" id="UP000055024"/>
    </source>
</evidence>
<gene>
    <name evidence="1" type="ORF">T11_146</name>
</gene>
<accession>A0A0V1DL83</accession>
<name>A0A0V1DL83_9BILA</name>
<dbReference type="EMBL" id="JYDP01009957">
    <property type="protein sequence ID" value="KRY62206.1"/>
    <property type="molecule type" value="Genomic_DNA"/>
</dbReference>
<feature type="non-terminal residue" evidence="1">
    <location>
        <position position="1"/>
    </location>
</feature>
<dbReference type="AlphaFoldDB" id="A0A0V1DL83"/>
<organism evidence="1 2">
    <name type="scientific">Trichinella zimbabwensis</name>
    <dbReference type="NCBI Taxonomy" id="268475"/>
    <lineage>
        <taxon>Eukaryota</taxon>
        <taxon>Metazoa</taxon>
        <taxon>Ecdysozoa</taxon>
        <taxon>Nematoda</taxon>
        <taxon>Enoplea</taxon>
        <taxon>Dorylaimia</taxon>
        <taxon>Trichinellida</taxon>
        <taxon>Trichinellidae</taxon>
        <taxon>Trichinella</taxon>
    </lineage>
</organism>
<evidence type="ECO:0000313" key="1">
    <source>
        <dbReference type="EMBL" id="KRY62206.1"/>
    </source>
</evidence>
<reference evidence="1 2" key="1">
    <citation type="submission" date="2015-01" db="EMBL/GenBank/DDBJ databases">
        <title>Evolution of Trichinella species and genotypes.</title>
        <authorList>
            <person name="Korhonen P.K."/>
            <person name="Edoardo P."/>
            <person name="Giuseppe L.R."/>
            <person name="Gasser R.B."/>
        </authorList>
    </citation>
    <scope>NUCLEOTIDE SEQUENCE [LARGE SCALE GENOMIC DNA]</scope>
    <source>
        <strain evidence="1">ISS1029</strain>
    </source>
</reference>
<sequence>LSDFRKNFLKSRFSHFRCSLSDFRENFLKSRFSHFSG</sequence>
<proteinExistence type="predicted"/>